<gene>
    <name evidence="11" type="ORF">CMPG5300_3257</name>
</gene>
<dbReference type="EC" id="1.3.98.5" evidence="10"/>
<sequence length="85" mass="9809">MHDHGTVGRTYAGKIWQYITGSIGLDDFEWGVTLFAETPLMFKKIIAEMRYYEASSVYGEFPYFVVGTHMDNAGLQKMFLENWEA</sequence>
<dbReference type="GO" id="GO:0004601">
    <property type="term" value="F:peroxidase activity"/>
    <property type="evidence" value="ECO:0007669"/>
    <property type="project" value="UniProtKB-KW"/>
</dbReference>
<keyword evidence="11" id="KW-0560">Oxidoreductase</keyword>
<evidence type="ECO:0000256" key="10">
    <source>
        <dbReference type="ARBA" id="ARBA00050019"/>
    </source>
</evidence>
<keyword evidence="3" id="KW-0479">Metal-binding</keyword>
<comment type="pathway">
    <text evidence="5">Porphyrin-containing compound metabolism.</text>
</comment>
<dbReference type="SUPFAM" id="SSF54909">
    <property type="entry name" value="Dimeric alpha+beta barrel"/>
    <property type="match status" value="1"/>
</dbReference>
<dbReference type="PANTHER" id="PTHR36843">
    <property type="entry name" value="HEME-DEPENDENT PEROXIDASE YWFI-RELATED"/>
    <property type="match status" value="1"/>
</dbReference>
<dbReference type="InterPro" id="IPR011008">
    <property type="entry name" value="Dimeric_a/b-barrel"/>
</dbReference>
<keyword evidence="11" id="KW-0614">Plasmid</keyword>
<evidence type="ECO:0000256" key="6">
    <source>
        <dbReference type="ARBA" id="ARBA00029882"/>
    </source>
</evidence>
<evidence type="ECO:0000313" key="11">
    <source>
        <dbReference type="EMBL" id="KGH41140.1"/>
    </source>
</evidence>
<dbReference type="InterPro" id="IPR010644">
    <property type="entry name" value="ChdC/CLD"/>
</dbReference>
<proteinExistence type="predicted"/>
<dbReference type="GO" id="GO:0020037">
    <property type="term" value="F:heme binding"/>
    <property type="evidence" value="ECO:0007669"/>
    <property type="project" value="InterPro"/>
</dbReference>
<evidence type="ECO:0000256" key="1">
    <source>
        <dbReference type="ARBA" id="ARBA00014413"/>
    </source>
</evidence>
<keyword evidence="4" id="KW-0408">Iron</keyword>
<dbReference type="PANTHER" id="PTHR36843:SF1">
    <property type="entry name" value="COPROHEME DECARBOXYLASE"/>
    <property type="match status" value="1"/>
</dbReference>
<dbReference type="EMBL" id="AXZV01000048">
    <property type="protein sequence ID" value="KGH41140.1"/>
    <property type="molecule type" value="Genomic_DNA"/>
</dbReference>
<evidence type="ECO:0000256" key="2">
    <source>
        <dbReference type="ARBA" id="ARBA00022617"/>
    </source>
</evidence>
<evidence type="ECO:0000256" key="7">
    <source>
        <dbReference type="ARBA" id="ARBA00030236"/>
    </source>
</evidence>
<keyword evidence="11" id="KW-0575">Peroxidase</keyword>
<comment type="catalytic activity">
    <reaction evidence="8">
        <text>Fe-coproporphyrin III + 2 H2O2 + 2 H(+) = heme b + 2 CO2 + 4 H2O</text>
        <dbReference type="Rhea" id="RHEA:56516"/>
        <dbReference type="ChEBI" id="CHEBI:15377"/>
        <dbReference type="ChEBI" id="CHEBI:15378"/>
        <dbReference type="ChEBI" id="CHEBI:16240"/>
        <dbReference type="ChEBI" id="CHEBI:16526"/>
        <dbReference type="ChEBI" id="CHEBI:60344"/>
        <dbReference type="ChEBI" id="CHEBI:68438"/>
        <dbReference type="EC" id="1.3.98.5"/>
    </reaction>
    <physiologicalReaction direction="left-to-right" evidence="8">
        <dbReference type="Rhea" id="RHEA:56517"/>
    </physiologicalReaction>
</comment>
<evidence type="ECO:0000256" key="9">
    <source>
        <dbReference type="ARBA" id="ARBA00049935"/>
    </source>
</evidence>
<keyword evidence="2" id="KW-0349">Heme</keyword>
<dbReference type="Gene3D" id="3.30.70.1030">
    <property type="entry name" value="Apc35880, domain 1"/>
    <property type="match status" value="1"/>
</dbReference>
<accession>A0AAW3FI80</accession>
<dbReference type="Pfam" id="PF06778">
    <property type="entry name" value="Chlor_dismutase"/>
    <property type="match status" value="1"/>
</dbReference>
<organism evidence="11 12">
    <name type="scientific">Lactiplantibacillus plantarum CMPG5300</name>
    <dbReference type="NCBI Taxonomy" id="1304889"/>
    <lineage>
        <taxon>Bacteria</taxon>
        <taxon>Bacillati</taxon>
        <taxon>Bacillota</taxon>
        <taxon>Bacilli</taxon>
        <taxon>Lactobacillales</taxon>
        <taxon>Lactobacillaceae</taxon>
        <taxon>Lactiplantibacillus</taxon>
    </lineage>
</organism>
<protein>
    <recommendedName>
        <fullName evidence="1">Coproheme decarboxylase</fullName>
        <ecNumber evidence="10">1.3.98.5</ecNumber>
    </recommendedName>
    <alternativeName>
        <fullName evidence="6">Coproheme III oxidative decarboxylase</fullName>
    </alternativeName>
    <alternativeName>
        <fullName evidence="7">Hydrogen peroxide-dependent heme synthase</fullName>
    </alternativeName>
</protein>
<reference evidence="11 12" key="1">
    <citation type="journal article" date="2014" name="Genome Announc.">
        <title>Draft Genome Sequence of Lactobacillus plantarum CMPG5300, a Human Vaginal Isolate.</title>
        <authorList>
            <person name="Malik S."/>
            <person name="Siezen R.J."/>
            <person name="Renckens B."/>
            <person name="Vaneechoutte M."/>
            <person name="Vanderleyden J."/>
            <person name="Lebeer S."/>
        </authorList>
    </citation>
    <scope>NUCLEOTIDE SEQUENCE [LARGE SCALE GENOMIC DNA]</scope>
    <source>
        <strain evidence="11 12">CMPG5300</strain>
    </source>
</reference>
<comment type="caution">
    <text evidence="11">The sequence shown here is derived from an EMBL/GenBank/DDBJ whole genome shotgun (WGS) entry which is preliminary data.</text>
</comment>
<dbReference type="AlphaFoldDB" id="A0AAW3FI80"/>
<evidence type="ECO:0000313" key="12">
    <source>
        <dbReference type="Proteomes" id="UP000029801"/>
    </source>
</evidence>
<name>A0AAW3FI80_LACPN</name>
<dbReference type="Proteomes" id="UP000029801">
    <property type="component" value="Unassembled WGS sequence"/>
</dbReference>
<comment type="cofactor">
    <cofactor evidence="9">
        <name>Fe-coproporphyrin III</name>
        <dbReference type="ChEBI" id="CHEBI:68438"/>
    </cofactor>
</comment>
<dbReference type="GO" id="GO:0046872">
    <property type="term" value="F:metal ion binding"/>
    <property type="evidence" value="ECO:0007669"/>
    <property type="project" value="UniProtKB-KW"/>
</dbReference>
<evidence type="ECO:0000256" key="4">
    <source>
        <dbReference type="ARBA" id="ARBA00023004"/>
    </source>
</evidence>
<evidence type="ECO:0000256" key="8">
    <source>
        <dbReference type="ARBA" id="ARBA00049896"/>
    </source>
</evidence>
<geneLocation type="plasmid" evidence="11">
    <name>pCMPG5300.06</name>
</geneLocation>
<evidence type="ECO:0000256" key="3">
    <source>
        <dbReference type="ARBA" id="ARBA00022723"/>
    </source>
</evidence>
<evidence type="ECO:0000256" key="5">
    <source>
        <dbReference type="ARBA" id="ARBA00023444"/>
    </source>
</evidence>